<dbReference type="AlphaFoldDB" id="A0A1G6ZYH0"/>
<dbReference type="PIRSF" id="PIRSF002889">
    <property type="entry name" value="Rod_FlgB"/>
    <property type="match status" value="1"/>
</dbReference>
<evidence type="ECO:0000313" key="9">
    <source>
        <dbReference type="EMBL" id="SDE07433.1"/>
    </source>
</evidence>
<evidence type="ECO:0000256" key="4">
    <source>
        <dbReference type="ARBA" id="ARBA00023143"/>
    </source>
</evidence>
<protein>
    <recommendedName>
        <fullName evidence="3 6">Flagellar basal body rod protein FlgB</fullName>
    </recommendedName>
</protein>
<evidence type="ECO:0000256" key="3">
    <source>
        <dbReference type="ARBA" id="ARBA00014376"/>
    </source>
</evidence>
<dbReference type="InterPro" id="IPR001444">
    <property type="entry name" value="Flag_bb_rod_N"/>
</dbReference>
<feature type="region of interest" description="Disordered" evidence="7">
    <location>
        <begin position="56"/>
        <end position="90"/>
    </location>
</feature>
<dbReference type="STRING" id="69960.SAMN05421720_10391"/>
<evidence type="ECO:0000256" key="2">
    <source>
        <dbReference type="ARBA" id="ARBA00009677"/>
    </source>
</evidence>
<keyword evidence="9" id="KW-0966">Cell projection</keyword>
<dbReference type="OrthoDB" id="9788334at2"/>
<comment type="subunit">
    <text evidence="6">The basal body constitutes a major portion of the flagellar organelle and consists of a number of rings mounted on a central rod.</text>
</comment>
<comment type="similarity">
    <text evidence="2 6">Belongs to the flagella basal body rod proteins family.</text>
</comment>
<accession>A0A1G6ZYH0</accession>
<dbReference type="Proteomes" id="UP000199412">
    <property type="component" value="Unassembled WGS sequence"/>
</dbReference>
<feature type="domain" description="Flagellar basal body rod protein N-terminal" evidence="8">
    <location>
        <begin position="20"/>
        <end position="39"/>
    </location>
</feature>
<proteinExistence type="inferred from homology"/>
<dbReference type="RefSeq" id="WP_092783522.1">
    <property type="nucleotide sequence ID" value="NZ_FNAP01000003.1"/>
</dbReference>
<gene>
    <name evidence="9" type="ORF">SAMN05421720_10391</name>
</gene>
<keyword evidence="10" id="KW-1185">Reference proteome</keyword>
<evidence type="ECO:0000313" key="10">
    <source>
        <dbReference type="Proteomes" id="UP000199412"/>
    </source>
</evidence>
<keyword evidence="9" id="KW-0282">Flagellum</keyword>
<evidence type="ECO:0000256" key="7">
    <source>
        <dbReference type="SAM" id="MobiDB-lite"/>
    </source>
</evidence>
<evidence type="ECO:0000259" key="8">
    <source>
        <dbReference type="Pfam" id="PF00460"/>
    </source>
</evidence>
<sequence length="144" mass="16692">MDLTNLPLFRMVHARLQWGAQRQRVLAQNVSNVNTPGYRGQDVREPDFREIMARQDSLTQHRRNPADVGAVRTDPNHLPGTLPDPDPYRVSEQRRSFETTLDDNSVVLEEQMRKIGETKSRYMMAASLFERNMAMLKTAIRPNR</sequence>
<dbReference type="GO" id="GO:0030694">
    <property type="term" value="C:bacterial-type flagellum basal body, rod"/>
    <property type="evidence" value="ECO:0007669"/>
    <property type="project" value="InterPro"/>
</dbReference>
<dbReference type="Pfam" id="PF00460">
    <property type="entry name" value="Flg_bb_rod"/>
    <property type="match status" value="1"/>
</dbReference>
<name>A0A1G6ZYH0_9PROT</name>
<reference evidence="9 10" key="1">
    <citation type="submission" date="2016-10" db="EMBL/GenBank/DDBJ databases">
        <authorList>
            <person name="de Groot N.N."/>
        </authorList>
    </citation>
    <scope>NUCLEOTIDE SEQUENCE [LARGE SCALE GENOMIC DNA]</scope>
    <source>
        <strain evidence="9 10">ATCC 700224</strain>
    </source>
</reference>
<evidence type="ECO:0000256" key="1">
    <source>
        <dbReference type="ARBA" id="ARBA00004117"/>
    </source>
</evidence>
<dbReference type="GO" id="GO:0071973">
    <property type="term" value="P:bacterial-type flagellum-dependent cell motility"/>
    <property type="evidence" value="ECO:0007669"/>
    <property type="project" value="InterPro"/>
</dbReference>
<organism evidence="9 10">
    <name type="scientific">Rhodospira trueperi</name>
    <dbReference type="NCBI Taxonomy" id="69960"/>
    <lineage>
        <taxon>Bacteria</taxon>
        <taxon>Pseudomonadati</taxon>
        <taxon>Pseudomonadota</taxon>
        <taxon>Alphaproteobacteria</taxon>
        <taxon>Rhodospirillales</taxon>
        <taxon>Rhodospirillaceae</taxon>
        <taxon>Rhodospira</taxon>
    </lineage>
</organism>
<dbReference type="InterPro" id="IPR006300">
    <property type="entry name" value="FlgB"/>
</dbReference>
<comment type="subcellular location">
    <subcellularLocation>
        <location evidence="1 6">Bacterial flagellum basal body</location>
    </subcellularLocation>
</comment>
<keyword evidence="4 6" id="KW-0975">Bacterial flagellum</keyword>
<evidence type="ECO:0000256" key="5">
    <source>
        <dbReference type="ARBA" id="ARBA00024934"/>
    </source>
</evidence>
<dbReference type="EMBL" id="FNAP01000003">
    <property type="protein sequence ID" value="SDE07433.1"/>
    <property type="molecule type" value="Genomic_DNA"/>
</dbReference>
<keyword evidence="9" id="KW-0969">Cilium</keyword>
<comment type="function">
    <text evidence="5 6">Structural component of flagellum, the bacterial motility apparatus. Part of the rod structure of flagellar basal body.</text>
</comment>
<evidence type="ECO:0000256" key="6">
    <source>
        <dbReference type="PIRNR" id="PIRNR002889"/>
    </source>
</evidence>